<dbReference type="Pfam" id="PF07495">
    <property type="entry name" value="Y_Y_Y"/>
    <property type="match status" value="1"/>
</dbReference>
<organism evidence="7 8">
    <name type="scientific">Granulicella pectinivorans</name>
    <dbReference type="NCBI Taxonomy" id="474950"/>
    <lineage>
        <taxon>Bacteria</taxon>
        <taxon>Pseudomonadati</taxon>
        <taxon>Acidobacteriota</taxon>
        <taxon>Terriglobia</taxon>
        <taxon>Terriglobales</taxon>
        <taxon>Acidobacteriaceae</taxon>
        <taxon>Granulicella</taxon>
    </lineage>
</organism>
<dbReference type="EMBL" id="FOZL01000001">
    <property type="protein sequence ID" value="SFS08182.1"/>
    <property type="molecule type" value="Genomic_DNA"/>
</dbReference>
<feature type="compositionally biased region" description="Polar residues" evidence="4">
    <location>
        <begin position="17"/>
        <end position="29"/>
    </location>
</feature>
<evidence type="ECO:0000256" key="3">
    <source>
        <dbReference type="ARBA" id="ARBA00023012"/>
    </source>
</evidence>
<evidence type="ECO:0000256" key="4">
    <source>
        <dbReference type="SAM" id="MobiDB-lite"/>
    </source>
</evidence>
<evidence type="ECO:0000256" key="5">
    <source>
        <dbReference type="SAM" id="Phobius"/>
    </source>
</evidence>
<dbReference type="Gene3D" id="2.60.40.10">
    <property type="entry name" value="Immunoglobulins"/>
    <property type="match status" value="1"/>
</dbReference>
<dbReference type="InterPro" id="IPR015943">
    <property type="entry name" value="WD40/YVTN_repeat-like_dom_sf"/>
</dbReference>
<keyword evidence="5" id="KW-0472">Membrane</keyword>
<dbReference type="PANTHER" id="PTHR24421">
    <property type="entry name" value="NITRATE/NITRITE SENSOR PROTEIN NARX-RELATED"/>
    <property type="match status" value="1"/>
</dbReference>
<keyword evidence="3" id="KW-0902">Two-component regulatory system</keyword>
<feature type="transmembrane region" description="Helical" evidence="5">
    <location>
        <begin position="785"/>
        <end position="805"/>
    </location>
</feature>
<dbReference type="Gene3D" id="3.30.565.10">
    <property type="entry name" value="Histidine kinase-like ATPase, C-terminal domain"/>
    <property type="match status" value="1"/>
</dbReference>
<dbReference type="SUPFAM" id="SSF55874">
    <property type="entry name" value="ATPase domain of HSP90 chaperone/DNA topoisomerase II/histidine kinase"/>
    <property type="match status" value="1"/>
</dbReference>
<dbReference type="Proteomes" id="UP000199024">
    <property type="component" value="Unassembled WGS sequence"/>
</dbReference>
<dbReference type="Pfam" id="PF07730">
    <property type="entry name" value="HisKA_3"/>
    <property type="match status" value="1"/>
</dbReference>
<evidence type="ECO:0000256" key="1">
    <source>
        <dbReference type="ARBA" id="ARBA00022679"/>
    </source>
</evidence>
<keyword evidence="8" id="KW-1185">Reference proteome</keyword>
<name>A0A1I6LY24_9BACT</name>
<sequence>MAGPNLPSTIVGRGNQRARSNNEDGMSTSATAERVSRGWTLLGLAMICWIAVPSFYPLLGQTPLAGMYHRSWTVRDGVPNGINGAVQGKDGFLWFTTDDGLYRFDGVAFERYQPPAGRSLLADRMYLILVAHDGSLWITYASGGVTRIEGDQITNFTEMDGLHSGQHPEMAEDNDGRMWIVGAGGLQYIQDNHVISFVDGNGFGKRAEGSFTVDRDGNLWLPSRSGEGLRVLGRGAKDFIAGFKGMSFDGCDLAAGPGILCWSGMKSIMSFSMSHSTIISHTLMKPSSHPYDAYGTRDGAIWVGTEKDGIQRFTGFSQLASPRSVPKVEMFGRGEGLSDRWAYIVLEDKEGSVWVVTNRGLDQFRSVPFQEVPINYPKITLPASRSLPRLLIGTDRLAEVIQGTVTYLSQKFNLSDAKCVYQADDGTVWVGATRGLWHFQNGQLHAVPLPGSLNGISRNVQTVIEDSSHELWASIGSNGLYRLDKHGWSRRGGLAGLPDTMAQVALRDLRGDLWFGFRKNTLATISSGQVTLFGSSHGLNIGDVRVLAERNGSLWLGGDYGIEVFNHGKFRPFMFSDEQRIRGVSGLVFLSNGDLWINSGSGVFQIAHDEISGWDRNAEYPVKWKLFDYLDGLNGIPGMLSGNPTAAVAADGMLYLTTGSPLQRIDALHIPSNHVAPPVWITTIRTTEGSKSMASNVRLGPATRGLEISYTATSLLIPERVRFRYQLVGYDKDWIDAGTRRQALYPKVPAGTYTFRVVACNNSGLWSPSGASVNLTVEPTWLETIWFKIAVAASLGALLYLGFVLRMRTMKRSLTERLTERFSERERIARDLHDTLFQGVEGGLLHINAVTSRIPMEPAAKDKLNGAFDEVNQVMASARSLIFDQSTPARSLDFEETIVAYGQQVGLLSVSRFSVANLGKKRELQPAVSEEVLKIIKESLSNAFRHANAKQIEVQILYSSNALEICICDDGVGIDPIIMEEGGKRGHWGLSSMRQRAVKIGGQVKVSRRPVGGTEVRIKIPASRAFRSRTVEFLAKLLVRNSNTTGTTA</sequence>
<gene>
    <name evidence="7" type="ORF">SAMN05421771_1442</name>
</gene>
<feature type="domain" description="Histidine kinase" evidence="6">
    <location>
        <begin position="931"/>
        <end position="1024"/>
    </location>
</feature>
<keyword evidence="5" id="KW-0812">Transmembrane</keyword>
<dbReference type="InterPro" id="IPR050482">
    <property type="entry name" value="Sensor_HK_TwoCompSys"/>
</dbReference>
<dbReference type="Gene3D" id="1.20.5.1930">
    <property type="match status" value="1"/>
</dbReference>
<keyword evidence="1" id="KW-0808">Transferase</keyword>
<dbReference type="CDD" id="cd16917">
    <property type="entry name" value="HATPase_UhpB-NarQ-NarX-like"/>
    <property type="match status" value="1"/>
</dbReference>
<dbReference type="Pfam" id="PF02518">
    <property type="entry name" value="HATPase_c"/>
    <property type="match status" value="1"/>
</dbReference>
<dbReference type="GO" id="GO:0016020">
    <property type="term" value="C:membrane"/>
    <property type="evidence" value="ECO:0007669"/>
    <property type="project" value="InterPro"/>
</dbReference>
<feature type="region of interest" description="Disordered" evidence="4">
    <location>
        <begin position="1"/>
        <end position="29"/>
    </location>
</feature>
<dbReference type="InterPro" id="IPR003594">
    <property type="entry name" value="HATPase_dom"/>
</dbReference>
<evidence type="ECO:0000259" key="6">
    <source>
        <dbReference type="PROSITE" id="PS50109"/>
    </source>
</evidence>
<dbReference type="InterPro" id="IPR011712">
    <property type="entry name" value="Sig_transdc_His_kin_sub3_dim/P"/>
</dbReference>
<dbReference type="GO" id="GO:0000155">
    <property type="term" value="F:phosphorelay sensor kinase activity"/>
    <property type="evidence" value="ECO:0007669"/>
    <property type="project" value="InterPro"/>
</dbReference>
<dbReference type="PROSITE" id="PS50109">
    <property type="entry name" value="HIS_KIN"/>
    <property type="match status" value="1"/>
</dbReference>
<dbReference type="InterPro" id="IPR013783">
    <property type="entry name" value="Ig-like_fold"/>
</dbReference>
<evidence type="ECO:0000313" key="8">
    <source>
        <dbReference type="Proteomes" id="UP000199024"/>
    </source>
</evidence>
<accession>A0A1I6LY24</accession>
<dbReference type="InterPro" id="IPR011123">
    <property type="entry name" value="Y_Y_Y"/>
</dbReference>
<evidence type="ECO:0000256" key="2">
    <source>
        <dbReference type="ARBA" id="ARBA00022777"/>
    </source>
</evidence>
<dbReference type="OrthoDB" id="127270at2"/>
<proteinExistence type="predicted"/>
<keyword evidence="5" id="KW-1133">Transmembrane helix</keyword>
<keyword evidence="2 7" id="KW-0418">Kinase</keyword>
<dbReference type="GO" id="GO:0046983">
    <property type="term" value="F:protein dimerization activity"/>
    <property type="evidence" value="ECO:0007669"/>
    <property type="project" value="InterPro"/>
</dbReference>
<dbReference type="SUPFAM" id="SSF63829">
    <property type="entry name" value="Calcium-dependent phosphotriesterase"/>
    <property type="match status" value="2"/>
</dbReference>
<dbReference type="Gene3D" id="2.130.10.10">
    <property type="entry name" value="YVTN repeat-like/Quinoprotein amine dehydrogenase"/>
    <property type="match status" value="3"/>
</dbReference>
<protein>
    <submittedName>
        <fullName evidence="7">Histidine kinase</fullName>
    </submittedName>
</protein>
<reference evidence="7 8" key="1">
    <citation type="submission" date="2016-10" db="EMBL/GenBank/DDBJ databases">
        <authorList>
            <person name="de Groot N.N."/>
        </authorList>
    </citation>
    <scope>NUCLEOTIDE SEQUENCE [LARGE SCALE GENOMIC DNA]</scope>
    <source>
        <strain evidence="7 8">DSM 21001</strain>
    </source>
</reference>
<dbReference type="SMART" id="SM00387">
    <property type="entry name" value="HATPase_c"/>
    <property type="match status" value="1"/>
</dbReference>
<dbReference type="STRING" id="474950.SAMN05421771_1442"/>
<evidence type="ECO:0000313" key="7">
    <source>
        <dbReference type="EMBL" id="SFS08182.1"/>
    </source>
</evidence>
<dbReference type="InterPro" id="IPR005467">
    <property type="entry name" value="His_kinase_dom"/>
</dbReference>
<dbReference type="InterPro" id="IPR036890">
    <property type="entry name" value="HATPase_C_sf"/>
</dbReference>
<feature type="transmembrane region" description="Helical" evidence="5">
    <location>
        <begin position="39"/>
        <end position="59"/>
    </location>
</feature>
<dbReference type="PANTHER" id="PTHR24421:SF62">
    <property type="entry name" value="SENSORY TRANSDUCTION HISTIDINE KINASE"/>
    <property type="match status" value="1"/>
</dbReference>
<dbReference type="AlphaFoldDB" id="A0A1I6LY24"/>